<comment type="similarity">
    <text evidence="1">Belongs to the BicD family.</text>
</comment>
<dbReference type="EMBL" id="JANIIK010000117">
    <property type="protein sequence ID" value="KAJ3586010.1"/>
    <property type="molecule type" value="Genomic_DNA"/>
</dbReference>
<dbReference type="GO" id="GO:0005794">
    <property type="term" value="C:Golgi apparatus"/>
    <property type="evidence" value="ECO:0007669"/>
    <property type="project" value="TreeGrafter"/>
</dbReference>
<dbReference type="OrthoDB" id="10069295at2759"/>
<dbReference type="InterPro" id="IPR018477">
    <property type="entry name" value="BICD"/>
</dbReference>
<dbReference type="GO" id="GO:0072393">
    <property type="term" value="P:microtubule anchoring at microtubule organizing center"/>
    <property type="evidence" value="ECO:0007669"/>
    <property type="project" value="TreeGrafter"/>
</dbReference>
<reference evidence="4" key="1">
    <citation type="submission" date="2022-07" db="EMBL/GenBank/DDBJ databases">
        <title>Chromosome-level genome of Muraenolepis orangiensis.</title>
        <authorList>
            <person name="Kim J."/>
        </authorList>
    </citation>
    <scope>NUCLEOTIDE SEQUENCE</scope>
    <source>
        <strain evidence="4">KU_S4_2022</strain>
        <tissue evidence="4">Muscle</tissue>
    </source>
</reference>
<name>A0A9Q0DFE2_9TELE</name>
<dbReference type="GO" id="GO:0070507">
    <property type="term" value="P:regulation of microtubule cytoskeleton organization"/>
    <property type="evidence" value="ECO:0007669"/>
    <property type="project" value="TreeGrafter"/>
</dbReference>
<gene>
    <name evidence="4" type="ORF">NHX12_012412</name>
</gene>
<dbReference type="GO" id="GO:0008093">
    <property type="term" value="F:cytoskeletal anchor activity"/>
    <property type="evidence" value="ECO:0007669"/>
    <property type="project" value="InterPro"/>
</dbReference>
<keyword evidence="5" id="KW-1185">Reference proteome</keyword>
<evidence type="ECO:0000313" key="4">
    <source>
        <dbReference type="EMBL" id="KAJ3586010.1"/>
    </source>
</evidence>
<comment type="caution">
    <text evidence="4">The sequence shown here is derived from an EMBL/GenBank/DDBJ whole genome shotgun (WGS) entry which is preliminary data.</text>
</comment>
<dbReference type="PANTHER" id="PTHR31233">
    <property type="entry name" value="BICAUDAL D FAMILY MEMBER"/>
    <property type="match status" value="1"/>
</dbReference>
<dbReference type="Pfam" id="PF09730">
    <property type="entry name" value="BicD"/>
    <property type="match status" value="1"/>
</dbReference>
<evidence type="ECO:0000256" key="3">
    <source>
        <dbReference type="SAM" id="Coils"/>
    </source>
</evidence>
<dbReference type="GO" id="GO:0070840">
    <property type="term" value="F:dynein complex binding"/>
    <property type="evidence" value="ECO:0007669"/>
    <property type="project" value="InterPro"/>
</dbReference>
<proteinExistence type="inferred from homology"/>
<dbReference type="GO" id="GO:0034452">
    <property type="term" value="F:dynactin binding"/>
    <property type="evidence" value="ECO:0007669"/>
    <property type="project" value="TreeGrafter"/>
</dbReference>
<accession>A0A9Q0DFE2</accession>
<dbReference type="GO" id="GO:0005829">
    <property type="term" value="C:cytosol"/>
    <property type="evidence" value="ECO:0007669"/>
    <property type="project" value="TreeGrafter"/>
</dbReference>
<keyword evidence="2 3" id="KW-0175">Coiled coil</keyword>
<organism evidence="4 5">
    <name type="scientific">Muraenolepis orangiensis</name>
    <name type="common">Patagonian moray cod</name>
    <dbReference type="NCBI Taxonomy" id="630683"/>
    <lineage>
        <taxon>Eukaryota</taxon>
        <taxon>Metazoa</taxon>
        <taxon>Chordata</taxon>
        <taxon>Craniata</taxon>
        <taxon>Vertebrata</taxon>
        <taxon>Euteleostomi</taxon>
        <taxon>Actinopterygii</taxon>
        <taxon>Neopterygii</taxon>
        <taxon>Teleostei</taxon>
        <taxon>Neoteleostei</taxon>
        <taxon>Acanthomorphata</taxon>
        <taxon>Zeiogadaria</taxon>
        <taxon>Gadariae</taxon>
        <taxon>Gadiformes</taxon>
        <taxon>Muraenolepidoidei</taxon>
        <taxon>Muraenolepididae</taxon>
        <taxon>Muraenolepis</taxon>
    </lineage>
</organism>
<evidence type="ECO:0000256" key="2">
    <source>
        <dbReference type="ARBA" id="ARBA00023054"/>
    </source>
</evidence>
<feature type="coiled-coil region" evidence="3">
    <location>
        <begin position="30"/>
        <end position="85"/>
    </location>
</feature>
<dbReference type="PANTHER" id="PTHR31233:SF7">
    <property type="entry name" value="PROTEIN BICAUDAL D HOMOLOG 2"/>
    <property type="match status" value="1"/>
</dbReference>
<dbReference type="AlphaFoldDB" id="A0A9Q0DFE2"/>
<evidence type="ECO:0000313" key="5">
    <source>
        <dbReference type="Proteomes" id="UP001148018"/>
    </source>
</evidence>
<evidence type="ECO:0000256" key="1">
    <source>
        <dbReference type="ARBA" id="ARBA00010061"/>
    </source>
</evidence>
<sequence length="179" mass="20931">MSVAVEERRYPDNAMRCPGPEEEVVKKEVMERLSRELRETTREKVQAAEYGLAVLEEKQLLQLRHDELEEEHDAVRQELQQLKEAFGQAYSNHRKVAADGESREESLIQESACKEAYYEQRVLVLQSDLRQSRNITTNTQSENERLAAINLEMREVSTMIESHLSGPRDEIAELIWSWW</sequence>
<protein>
    <submittedName>
        <fullName evidence="4">Uncharacterized protein</fullName>
    </submittedName>
</protein>
<dbReference type="Proteomes" id="UP001148018">
    <property type="component" value="Unassembled WGS sequence"/>
</dbReference>